<dbReference type="EMBL" id="CP011859">
    <property type="protein sequence ID" value="AQY22215.1"/>
    <property type="molecule type" value="Genomic_DNA"/>
</dbReference>
<sequence>MIDFLKIEKTLKEKWKIDIPSFWIPLGGPIDVNLTDEICYFNYTELNENYDIKEIENFIQSQNENIIVLNDYNEKFVLDKVEFDNISGSDKFITNEGADWVIYITHENTIAFAGKTIVSELKKWNNFEKMKNPWEK</sequence>
<dbReference type="AlphaFoldDB" id="A0A1S7DSW9"/>
<accession>A0A1S7DSW9</accession>
<organism evidence="1 2">
    <name type="scientific">Riemerella anatipestifer</name>
    <name type="common">Moraxella anatipestifer</name>
    <dbReference type="NCBI Taxonomy" id="34085"/>
    <lineage>
        <taxon>Bacteria</taxon>
        <taxon>Pseudomonadati</taxon>
        <taxon>Bacteroidota</taxon>
        <taxon>Flavobacteriia</taxon>
        <taxon>Flavobacteriales</taxon>
        <taxon>Weeksellaceae</taxon>
        <taxon>Riemerella</taxon>
    </lineage>
</organism>
<name>A0A1S7DSW9_RIEAN</name>
<reference evidence="1 2" key="1">
    <citation type="submission" date="2015-06" db="EMBL/GenBank/DDBJ databases">
        <title>R. anatipestifer strain HXb2 is the most virulent strain so far, and the genome sequence would help us uncover the pathogenesis.</title>
        <authorList>
            <person name="Hu Q."/>
            <person name="Qi J."/>
            <person name="Bo H."/>
            <person name="Liu G."/>
            <person name="Tao M."/>
            <person name="Ding Y."/>
            <person name="Xue Y."/>
        </authorList>
    </citation>
    <scope>NUCLEOTIDE SEQUENCE [LARGE SCALE GENOMIC DNA]</scope>
    <source>
        <strain evidence="1 2">HXb2</strain>
    </source>
</reference>
<dbReference type="RefSeq" id="WP_079207431.1">
    <property type="nucleotide sequence ID" value="NZ_CP011859.1"/>
</dbReference>
<proteinExistence type="predicted"/>
<dbReference type="Proteomes" id="UP000189883">
    <property type="component" value="Chromosome"/>
</dbReference>
<evidence type="ECO:0000313" key="1">
    <source>
        <dbReference type="EMBL" id="AQY22215.1"/>
    </source>
</evidence>
<gene>
    <name evidence="1" type="ORF">AB406_1267</name>
</gene>
<protein>
    <submittedName>
        <fullName evidence="1">Uncharacterized protein</fullName>
    </submittedName>
</protein>
<evidence type="ECO:0000313" key="2">
    <source>
        <dbReference type="Proteomes" id="UP000189883"/>
    </source>
</evidence>